<dbReference type="InterPro" id="IPR030456">
    <property type="entry name" value="TF_fork_head_CS_2"/>
</dbReference>
<comment type="subcellular location">
    <subcellularLocation>
        <location evidence="1 6">Nucleus</location>
    </subcellularLocation>
</comment>
<dbReference type="Gene3D" id="1.10.10.10">
    <property type="entry name" value="Winged helix-like DNA-binding domain superfamily/Winged helix DNA-binding domain"/>
    <property type="match status" value="1"/>
</dbReference>
<dbReference type="PROSITE" id="PS00658">
    <property type="entry name" value="FORK_HEAD_2"/>
    <property type="match status" value="1"/>
</dbReference>
<sequence>MTVSAIYKWILERFPFFKSKDGRWKNSVRHNLSINPQFQKGSKSRNGHLWTLAYDEPPHVAQNPLFADKSKRPRAWDCECRCRERPSVSETIEMEKRLEAEDCSVVKARREMEESAENILNDCVQQKVEVQPLNHHQPMLHGNSYHTLPHEFVPYIAREEVVPSQMSHHHMHHPTGIPMSTEVSTSHALAESLHIECDSVVDMLPEDLFFSPSQHFPILSPS</sequence>
<protein>
    <submittedName>
        <fullName evidence="7">Uncharacterized protein</fullName>
    </submittedName>
</protein>
<proteinExistence type="predicted"/>
<dbReference type="InterPro" id="IPR036388">
    <property type="entry name" value="WH-like_DNA-bd_sf"/>
</dbReference>
<keyword evidence="4" id="KW-0804">Transcription</keyword>
<dbReference type="GO" id="GO:0005634">
    <property type="term" value="C:nucleus"/>
    <property type="evidence" value="ECO:0007669"/>
    <property type="project" value="UniProtKB-SubCell"/>
</dbReference>
<evidence type="ECO:0000256" key="3">
    <source>
        <dbReference type="ARBA" id="ARBA00023125"/>
    </source>
</evidence>
<dbReference type="Pfam" id="PF00250">
    <property type="entry name" value="Forkhead"/>
    <property type="match status" value="1"/>
</dbReference>
<evidence type="ECO:0000256" key="4">
    <source>
        <dbReference type="ARBA" id="ARBA00023163"/>
    </source>
</evidence>
<dbReference type="PROSITE" id="PS50039">
    <property type="entry name" value="FORK_HEAD_3"/>
    <property type="match status" value="1"/>
</dbReference>
<dbReference type="GO" id="GO:0003700">
    <property type="term" value="F:DNA-binding transcription factor activity"/>
    <property type="evidence" value="ECO:0007669"/>
    <property type="project" value="InterPro"/>
</dbReference>
<keyword evidence="2" id="KW-0805">Transcription regulation</keyword>
<evidence type="ECO:0000256" key="2">
    <source>
        <dbReference type="ARBA" id="ARBA00023015"/>
    </source>
</evidence>
<keyword evidence="3 6" id="KW-0238">DNA-binding</keyword>
<keyword evidence="5 6" id="KW-0539">Nucleus</keyword>
<dbReference type="AlphaFoldDB" id="A0A7R8WF12"/>
<dbReference type="PRINTS" id="PR00053">
    <property type="entry name" value="FORKHEAD"/>
</dbReference>
<dbReference type="EMBL" id="OB661892">
    <property type="protein sequence ID" value="CAD7229143.1"/>
    <property type="molecule type" value="Genomic_DNA"/>
</dbReference>
<dbReference type="OrthoDB" id="5954824at2759"/>
<evidence type="ECO:0000313" key="7">
    <source>
        <dbReference type="EMBL" id="CAD7229143.1"/>
    </source>
</evidence>
<reference evidence="7" key="1">
    <citation type="submission" date="2020-11" db="EMBL/GenBank/DDBJ databases">
        <authorList>
            <person name="Tran Van P."/>
        </authorList>
    </citation>
    <scope>NUCLEOTIDE SEQUENCE</scope>
</reference>
<dbReference type="GO" id="GO:0000987">
    <property type="term" value="F:cis-regulatory region sequence-specific DNA binding"/>
    <property type="evidence" value="ECO:0007669"/>
    <property type="project" value="TreeGrafter"/>
</dbReference>
<accession>A0A7R8WF12</accession>
<evidence type="ECO:0000256" key="1">
    <source>
        <dbReference type="ARBA" id="ARBA00004123"/>
    </source>
</evidence>
<evidence type="ECO:0000256" key="5">
    <source>
        <dbReference type="ARBA" id="ARBA00023242"/>
    </source>
</evidence>
<dbReference type="PANTHER" id="PTHR13962:SF17">
    <property type="entry name" value="FORKHEAD BOX PROTEIN N4"/>
    <property type="match status" value="1"/>
</dbReference>
<dbReference type="PANTHER" id="PTHR13962">
    <property type="entry name" value="FORKHEAD BOX PROTEIN N3-LIKE PROTEIN-RELATED"/>
    <property type="match status" value="1"/>
</dbReference>
<organism evidence="7">
    <name type="scientific">Cyprideis torosa</name>
    <dbReference type="NCBI Taxonomy" id="163714"/>
    <lineage>
        <taxon>Eukaryota</taxon>
        <taxon>Metazoa</taxon>
        <taxon>Ecdysozoa</taxon>
        <taxon>Arthropoda</taxon>
        <taxon>Crustacea</taxon>
        <taxon>Oligostraca</taxon>
        <taxon>Ostracoda</taxon>
        <taxon>Podocopa</taxon>
        <taxon>Podocopida</taxon>
        <taxon>Cytherocopina</taxon>
        <taxon>Cytheroidea</taxon>
        <taxon>Cytherideidae</taxon>
        <taxon>Cyprideis</taxon>
    </lineage>
</organism>
<dbReference type="InterPro" id="IPR001766">
    <property type="entry name" value="Fork_head_dom"/>
</dbReference>
<dbReference type="CDD" id="cd00059">
    <property type="entry name" value="FH_FOX"/>
    <property type="match status" value="1"/>
</dbReference>
<dbReference type="InterPro" id="IPR047119">
    <property type="entry name" value="FOXN2/3-like"/>
</dbReference>
<dbReference type="SUPFAM" id="SSF46785">
    <property type="entry name" value="Winged helix' DNA-binding domain"/>
    <property type="match status" value="1"/>
</dbReference>
<name>A0A7R8WF12_9CRUS</name>
<dbReference type="InterPro" id="IPR036390">
    <property type="entry name" value="WH_DNA-bd_sf"/>
</dbReference>
<gene>
    <name evidence="7" type="ORF">CTOB1V02_LOCUS7016</name>
</gene>
<feature type="DNA-binding region" description="Fork-head" evidence="6">
    <location>
        <begin position="1"/>
        <end position="71"/>
    </location>
</feature>
<dbReference type="SMART" id="SM00339">
    <property type="entry name" value="FH"/>
    <property type="match status" value="1"/>
</dbReference>
<evidence type="ECO:0000256" key="6">
    <source>
        <dbReference type="PROSITE-ProRule" id="PRU00089"/>
    </source>
</evidence>